<evidence type="ECO:0000256" key="1">
    <source>
        <dbReference type="SAM" id="SignalP"/>
    </source>
</evidence>
<proteinExistence type="predicted"/>
<feature type="chain" id="PRO_5031238878" evidence="1">
    <location>
        <begin position="17"/>
        <end position="80"/>
    </location>
</feature>
<sequence>MIAAVALVSCTAFAFAQGTTKKLEEPKCCKGMKCKHATGEDKHHTCNKHCHSKDQKKGECCAGFNKVKPAAKPKAPAKKK</sequence>
<evidence type="ECO:0000313" key="2">
    <source>
        <dbReference type="EMBL" id="MBB6051265.1"/>
    </source>
</evidence>
<keyword evidence="3" id="KW-1185">Reference proteome</keyword>
<feature type="signal peptide" evidence="1">
    <location>
        <begin position="1"/>
        <end position="16"/>
    </location>
</feature>
<organism evidence="2 3">
    <name type="scientific">Armatimonas rosea</name>
    <dbReference type="NCBI Taxonomy" id="685828"/>
    <lineage>
        <taxon>Bacteria</taxon>
        <taxon>Bacillati</taxon>
        <taxon>Armatimonadota</taxon>
        <taxon>Armatimonadia</taxon>
        <taxon>Armatimonadales</taxon>
        <taxon>Armatimonadaceae</taxon>
        <taxon>Armatimonas</taxon>
    </lineage>
</organism>
<keyword evidence="1" id="KW-0732">Signal</keyword>
<protein>
    <submittedName>
        <fullName evidence="2">Uncharacterized protein</fullName>
    </submittedName>
</protein>
<gene>
    <name evidence="2" type="ORF">HNQ39_003075</name>
</gene>
<dbReference type="RefSeq" id="WP_184197906.1">
    <property type="nucleotide sequence ID" value="NZ_JACHGW010000003.1"/>
</dbReference>
<evidence type="ECO:0000313" key="3">
    <source>
        <dbReference type="Proteomes" id="UP000520814"/>
    </source>
</evidence>
<dbReference type="AlphaFoldDB" id="A0A7W9SRV4"/>
<dbReference type="Proteomes" id="UP000520814">
    <property type="component" value="Unassembled WGS sequence"/>
</dbReference>
<name>A0A7W9SRV4_ARMRO</name>
<reference evidence="2 3" key="1">
    <citation type="submission" date="2020-08" db="EMBL/GenBank/DDBJ databases">
        <title>Genomic Encyclopedia of Type Strains, Phase IV (KMG-IV): sequencing the most valuable type-strain genomes for metagenomic binning, comparative biology and taxonomic classification.</title>
        <authorList>
            <person name="Goeker M."/>
        </authorList>
    </citation>
    <scope>NUCLEOTIDE SEQUENCE [LARGE SCALE GENOMIC DNA]</scope>
    <source>
        <strain evidence="2 3">DSM 23562</strain>
    </source>
</reference>
<dbReference type="EMBL" id="JACHGW010000003">
    <property type="protein sequence ID" value="MBB6051265.1"/>
    <property type="molecule type" value="Genomic_DNA"/>
</dbReference>
<accession>A0A7W9SRV4</accession>
<comment type="caution">
    <text evidence="2">The sequence shown here is derived from an EMBL/GenBank/DDBJ whole genome shotgun (WGS) entry which is preliminary data.</text>
</comment>